<dbReference type="AlphaFoldDB" id="A0AAC9ADK6"/>
<feature type="signal peptide" evidence="1">
    <location>
        <begin position="1"/>
        <end position="38"/>
    </location>
</feature>
<dbReference type="Pfam" id="PF07143">
    <property type="entry name" value="CrtC"/>
    <property type="match status" value="1"/>
</dbReference>
<keyword evidence="1" id="KW-0732">Signal</keyword>
<keyword evidence="3" id="KW-0378">Hydrolase</keyword>
<dbReference type="InterPro" id="IPR010791">
    <property type="entry name" value="AttH_dom"/>
</dbReference>
<protein>
    <submittedName>
        <fullName evidence="3">Hydrolase</fullName>
    </submittedName>
</protein>
<evidence type="ECO:0000259" key="2">
    <source>
        <dbReference type="Pfam" id="PF07143"/>
    </source>
</evidence>
<dbReference type="PANTHER" id="PTHR38591:SF1">
    <property type="entry name" value="BLL1000 PROTEIN"/>
    <property type="match status" value="1"/>
</dbReference>
<dbReference type="Proteomes" id="UP000061468">
    <property type="component" value="Chromosome"/>
</dbReference>
<dbReference type="GO" id="GO:0016787">
    <property type="term" value="F:hydrolase activity"/>
    <property type="evidence" value="ECO:0007669"/>
    <property type="project" value="UniProtKB-KW"/>
</dbReference>
<sequence length="450" mass="50385">MTQGRPAKKMLSALCLKPPTHFSFLLLVLFAACCLLNACDSAPVEGNAALRDIRGEESSAPNRFFGDIKSSEVFATVERDNYLSLPSDHESHPDFQLEWWYLTFVLTSNTGEELGLQYTLFRFNTDSRGDQQHAKSHWANTQQWMGHASLHTKNRHYFEERFAAGKVGNAYVKRQPFTAVIDDWQWKSPATNNSKEAASESNGMFPSSLLFTFGNKKKNAKSNVVAMNAALPTATSPSSQYSLDNNAVSVSLNLNTTGPFIKHGDNGYSKKTEDGRLRSYYYSQPFIQANGTVNIEGKTLKVSGKGWFDHEWTSHLANSQAMGWDWFSLHLDDGSKLMAFRMHASTGRSKNEKNEVYTTASYITTEGIKETIDQASISITPVKYETIKSGETKRTVPTAWQIRIPKKNINATVAAFKKNQWNDSLFPYYEGRVKISGSHSGSGFMELTGY</sequence>
<evidence type="ECO:0000256" key="1">
    <source>
        <dbReference type="SAM" id="SignalP"/>
    </source>
</evidence>
<feature type="domain" description="AttH" evidence="2">
    <location>
        <begin position="98"/>
        <end position="314"/>
    </location>
</feature>
<dbReference type="SUPFAM" id="SSF159245">
    <property type="entry name" value="AttH-like"/>
    <property type="match status" value="1"/>
</dbReference>
<gene>
    <name evidence="3" type="ORF">AV942_13770</name>
</gene>
<accession>A0AAC9ADK6</accession>
<dbReference type="Gene3D" id="2.40.370.10">
    <property type="entry name" value="AttH-like domain"/>
    <property type="match status" value="2"/>
</dbReference>
<dbReference type="InterPro" id="IPR023374">
    <property type="entry name" value="AttH-like_dom_sf"/>
</dbReference>
<feature type="chain" id="PRO_5042132635" evidence="1">
    <location>
        <begin position="39"/>
        <end position="450"/>
    </location>
</feature>
<evidence type="ECO:0000313" key="4">
    <source>
        <dbReference type="Proteomes" id="UP000061468"/>
    </source>
</evidence>
<dbReference type="Pfam" id="PF17186">
    <property type="entry name" value="Lipocalin_9"/>
    <property type="match status" value="1"/>
</dbReference>
<proteinExistence type="predicted"/>
<dbReference type="PANTHER" id="PTHR38591">
    <property type="entry name" value="HYDROLASE"/>
    <property type="match status" value="1"/>
</dbReference>
<dbReference type="EMBL" id="CP013928">
    <property type="protein sequence ID" value="AMJ79284.1"/>
    <property type="molecule type" value="Genomic_DNA"/>
</dbReference>
<reference evidence="3 4" key="1">
    <citation type="submission" date="2015-12" db="EMBL/GenBank/DDBJ databases">
        <title>Intraspecies pangenome expansion in the marine bacterium Alteromonas.</title>
        <authorList>
            <person name="Lopez-Perez M."/>
            <person name="Rodriguez-Valera F."/>
        </authorList>
    </citation>
    <scope>NUCLEOTIDE SEQUENCE [LARGE SCALE GENOMIC DNA]</scope>
    <source>
        <strain evidence="3 4">UM8</strain>
    </source>
</reference>
<name>A0AAC9ADK6_9ALTE</name>
<dbReference type="PROSITE" id="PS51257">
    <property type="entry name" value="PROKAR_LIPOPROTEIN"/>
    <property type="match status" value="1"/>
</dbReference>
<organism evidence="3 4">
    <name type="scientific">Alteromonas mediterranea</name>
    <dbReference type="NCBI Taxonomy" id="314275"/>
    <lineage>
        <taxon>Bacteria</taxon>
        <taxon>Pseudomonadati</taxon>
        <taxon>Pseudomonadota</taxon>
        <taxon>Gammaproteobacteria</taxon>
        <taxon>Alteromonadales</taxon>
        <taxon>Alteromonadaceae</taxon>
        <taxon>Alteromonas/Salinimonas group</taxon>
        <taxon>Alteromonas</taxon>
    </lineage>
</organism>
<dbReference type="RefSeq" id="WP_015067631.1">
    <property type="nucleotide sequence ID" value="NZ_CP013928.1"/>
</dbReference>
<evidence type="ECO:0000313" key="3">
    <source>
        <dbReference type="EMBL" id="AMJ79284.1"/>
    </source>
</evidence>